<dbReference type="InterPro" id="IPR006311">
    <property type="entry name" value="TAT_signal"/>
</dbReference>
<comment type="caution">
    <text evidence="4">The sequence shown here is derived from an EMBL/GenBank/DDBJ whole genome shotgun (WGS) entry which is preliminary data.</text>
</comment>
<dbReference type="AlphaFoldDB" id="A0A7I9V562"/>
<feature type="chain" id="PRO_5038732677" description="Gram-positive cocci surface proteins LPxTG domain-containing protein" evidence="3">
    <location>
        <begin position="25"/>
        <end position="167"/>
    </location>
</feature>
<keyword evidence="2" id="KW-0812">Transmembrane</keyword>
<reference evidence="5" key="1">
    <citation type="submission" date="2019-06" db="EMBL/GenBank/DDBJ databases">
        <title>Gordonia isolated from sludge of a wastewater treatment plant.</title>
        <authorList>
            <person name="Tamura T."/>
            <person name="Aoyama K."/>
            <person name="Kang Y."/>
            <person name="Saito S."/>
            <person name="Akiyama N."/>
            <person name="Yazawa K."/>
            <person name="Gonoi T."/>
            <person name="Mikami Y."/>
        </authorList>
    </citation>
    <scope>NUCLEOTIDE SEQUENCE [LARGE SCALE GENOMIC DNA]</scope>
    <source>
        <strain evidence="5">NBRC 107696</strain>
    </source>
</reference>
<feature type="compositionally biased region" description="Polar residues" evidence="1">
    <location>
        <begin position="104"/>
        <end position="120"/>
    </location>
</feature>
<protein>
    <recommendedName>
        <fullName evidence="6">Gram-positive cocci surface proteins LPxTG domain-containing protein</fullName>
    </recommendedName>
</protein>
<keyword evidence="2" id="KW-0472">Membrane</keyword>
<dbReference type="Proteomes" id="UP000444960">
    <property type="component" value="Unassembled WGS sequence"/>
</dbReference>
<evidence type="ECO:0000256" key="2">
    <source>
        <dbReference type="SAM" id="Phobius"/>
    </source>
</evidence>
<keyword evidence="2" id="KW-1133">Transmembrane helix</keyword>
<name>A0A7I9V562_9ACTN</name>
<evidence type="ECO:0008006" key="6">
    <source>
        <dbReference type="Google" id="ProtNLM"/>
    </source>
</evidence>
<evidence type="ECO:0000256" key="3">
    <source>
        <dbReference type="SAM" id="SignalP"/>
    </source>
</evidence>
<organism evidence="4 5">
    <name type="scientific">Gordonia spumicola</name>
    <dbReference type="NCBI Taxonomy" id="589161"/>
    <lineage>
        <taxon>Bacteria</taxon>
        <taxon>Bacillati</taxon>
        <taxon>Actinomycetota</taxon>
        <taxon>Actinomycetes</taxon>
        <taxon>Mycobacteriales</taxon>
        <taxon>Gordoniaceae</taxon>
        <taxon>Gordonia</taxon>
    </lineage>
</organism>
<feature type="region of interest" description="Disordered" evidence="1">
    <location>
        <begin position="49"/>
        <end position="138"/>
    </location>
</feature>
<dbReference type="RefSeq" id="WP_161894242.1">
    <property type="nucleotide sequence ID" value="NZ_BJOV01000002.1"/>
</dbReference>
<keyword evidence="5" id="KW-1185">Reference proteome</keyword>
<dbReference type="PROSITE" id="PS51318">
    <property type="entry name" value="TAT"/>
    <property type="match status" value="1"/>
</dbReference>
<gene>
    <name evidence="4" type="ORF">nbrc107696_07790</name>
</gene>
<feature type="compositionally biased region" description="Polar residues" evidence="1">
    <location>
        <begin position="62"/>
        <end position="76"/>
    </location>
</feature>
<evidence type="ECO:0000313" key="5">
    <source>
        <dbReference type="Proteomes" id="UP000444960"/>
    </source>
</evidence>
<evidence type="ECO:0000313" key="4">
    <source>
        <dbReference type="EMBL" id="GEE00333.1"/>
    </source>
</evidence>
<evidence type="ECO:0000256" key="1">
    <source>
        <dbReference type="SAM" id="MobiDB-lite"/>
    </source>
</evidence>
<sequence length="167" mass="16614">MTVTTARRALFAAVAAAALLTAGAGIGAASAEVPGNIVIDPGVRVNDDILKNLPNHKDDPKNGQTDPDTGKDSNPSGGAETDPKTDPDTAPNAGTDTQADDTVDPSTDSGDNGETTATTSDETRRSTDGTPTAATSADDSIVTFALIGAGVAVIAAGATVVVVARRR</sequence>
<feature type="transmembrane region" description="Helical" evidence="2">
    <location>
        <begin position="141"/>
        <end position="164"/>
    </location>
</feature>
<dbReference type="EMBL" id="BJOV01000002">
    <property type="protein sequence ID" value="GEE00333.1"/>
    <property type="molecule type" value="Genomic_DNA"/>
</dbReference>
<feature type="compositionally biased region" description="Basic and acidic residues" evidence="1">
    <location>
        <begin position="49"/>
        <end position="61"/>
    </location>
</feature>
<proteinExistence type="predicted"/>
<feature type="compositionally biased region" description="Polar residues" evidence="1">
    <location>
        <begin position="128"/>
        <end position="138"/>
    </location>
</feature>
<keyword evidence="3" id="KW-0732">Signal</keyword>
<feature type="signal peptide" evidence="3">
    <location>
        <begin position="1"/>
        <end position="24"/>
    </location>
</feature>
<accession>A0A7I9V562</accession>